<feature type="binding site" evidence="7">
    <location>
        <position position="141"/>
    </location>
    <ligand>
        <name>substrate</name>
    </ligand>
</feature>
<comment type="caution">
    <text evidence="8">The sequence shown here is derived from an EMBL/GenBank/DDBJ whole genome shotgun (WGS) entry which is preliminary data.</text>
</comment>
<keyword evidence="9" id="KW-1185">Reference proteome</keyword>
<dbReference type="GO" id="GO:0004427">
    <property type="term" value="F:inorganic diphosphate phosphatase activity"/>
    <property type="evidence" value="ECO:0007669"/>
    <property type="project" value="UniProtKB-UniRule"/>
</dbReference>
<dbReference type="EMBL" id="PDJQ01000001">
    <property type="protein sequence ID" value="PFG73257.1"/>
    <property type="molecule type" value="Genomic_DNA"/>
</dbReference>
<feature type="binding site" evidence="7">
    <location>
        <position position="67"/>
    </location>
    <ligand>
        <name>Mg(2+)</name>
        <dbReference type="ChEBI" id="CHEBI:18420"/>
        <label>1</label>
    </ligand>
</feature>
<dbReference type="SUPFAM" id="SSF50324">
    <property type="entry name" value="Inorganic pyrophosphatase"/>
    <property type="match status" value="1"/>
</dbReference>
<comment type="similarity">
    <text evidence="7">Belongs to the PPase family.</text>
</comment>
<dbReference type="EC" id="3.6.1.1" evidence="7"/>
<evidence type="ECO:0000256" key="7">
    <source>
        <dbReference type="HAMAP-Rule" id="MF_00209"/>
    </source>
</evidence>
<gene>
    <name evidence="7" type="primary">ppa</name>
    <name evidence="8" type="ORF">A9A59_0452</name>
</gene>
<evidence type="ECO:0000256" key="1">
    <source>
        <dbReference type="ARBA" id="ARBA00001946"/>
    </source>
</evidence>
<dbReference type="RefSeq" id="WP_098502726.1">
    <property type="nucleotide sequence ID" value="NZ_PDJQ01000001.1"/>
</dbReference>
<dbReference type="PANTHER" id="PTHR10286">
    <property type="entry name" value="INORGANIC PYROPHOSPHATASE"/>
    <property type="match status" value="1"/>
</dbReference>
<comment type="subunit">
    <text evidence="7">Homohexamer.</text>
</comment>
<proteinExistence type="inferred from homology"/>
<name>A0A2A9HBA3_TEPT2</name>
<feature type="binding site" evidence="7">
    <location>
        <position position="72"/>
    </location>
    <ligand>
        <name>Mg(2+)</name>
        <dbReference type="ChEBI" id="CHEBI:18420"/>
        <label>2</label>
    </ligand>
</feature>
<dbReference type="FunFam" id="3.90.80.10:FF:000003">
    <property type="entry name" value="Inorganic pyrophosphatase"/>
    <property type="match status" value="1"/>
</dbReference>
<dbReference type="InterPro" id="IPR036649">
    <property type="entry name" value="Pyrophosphatase_sf"/>
</dbReference>
<reference evidence="8 9" key="1">
    <citation type="submission" date="2017-09" db="EMBL/GenBank/DDBJ databases">
        <title>Sequencing the genomes of two abundant thermophiles in Great Basin hot springs: Thermocrinis jamiesonii and novel Chloroflexi Thermoflexus hugenholtzii.</title>
        <authorList>
            <person name="Hedlund B."/>
        </authorList>
    </citation>
    <scope>NUCLEOTIDE SEQUENCE [LARGE SCALE GENOMIC DNA]</scope>
    <source>
        <strain evidence="8 9">G233</strain>
    </source>
</reference>
<evidence type="ECO:0000313" key="9">
    <source>
        <dbReference type="Proteomes" id="UP000223071"/>
    </source>
</evidence>
<dbReference type="HAMAP" id="MF_00209">
    <property type="entry name" value="Inorganic_PPase"/>
    <property type="match status" value="1"/>
</dbReference>
<evidence type="ECO:0000313" key="8">
    <source>
        <dbReference type="EMBL" id="PFG73257.1"/>
    </source>
</evidence>
<organism evidence="8 9">
    <name type="scientific">Tepidiforma thermophila (strain KCTC 52669 / CGMCC 1.13589 / G233)</name>
    <dbReference type="NCBI Taxonomy" id="2761530"/>
    <lineage>
        <taxon>Bacteria</taxon>
        <taxon>Bacillati</taxon>
        <taxon>Chloroflexota</taxon>
        <taxon>Tepidiformia</taxon>
        <taxon>Tepidiformales</taxon>
        <taxon>Tepidiformaceae</taxon>
        <taxon>Tepidiforma</taxon>
    </lineage>
</organism>
<dbReference type="GO" id="GO:0000287">
    <property type="term" value="F:magnesium ion binding"/>
    <property type="evidence" value="ECO:0007669"/>
    <property type="project" value="UniProtKB-UniRule"/>
</dbReference>
<comment type="catalytic activity">
    <reaction evidence="6 7">
        <text>diphosphate + H2O = 2 phosphate + H(+)</text>
        <dbReference type="Rhea" id="RHEA:24576"/>
        <dbReference type="ChEBI" id="CHEBI:15377"/>
        <dbReference type="ChEBI" id="CHEBI:15378"/>
        <dbReference type="ChEBI" id="CHEBI:33019"/>
        <dbReference type="ChEBI" id="CHEBI:43474"/>
        <dbReference type="EC" id="3.6.1.1"/>
    </reaction>
</comment>
<dbReference type="Pfam" id="PF00719">
    <property type="entry name" value="Pyrophosphatase"/>
    <property type="match status" value="1"/>
</dbReference>
<feature type="binding site" evidence="7">
    <location>
        <position position="57"/>
    </location>
    <ligand>
        <name>substrate</name>
    </ligand>
</feature>
<comment type="subcellular location">
    <subcellularLocation>
        <location evidence="7">Cytoplasm</location>
    </subcellularLocation>
</comment>
<feature type="binding site" evidence="7">
    <location>
        <position position="104"/>
    </location>
    <ligand>
        <name>Mg(2+)</name>
        <dbReference type="ChEBI" id="CHEBI:18420"/>
        <label>1</label>
    </ligand>
</feature>
<feature type="binding site" evidence="7">
    <location>
        <position position="72"/>
    </location>
    <ligand>
        <name>Mg(2+)</name>
        <dbReference type="ChEBI" id="CHEBI:18420"/>
        <label>1</label>
    </ligand>
</feature>
<keyword evidence="3 7" id="KW-0479">Metal-binding</keyword>
<protein>
    <recommendedName>
        <fullName evidence="7">Inorganic pyrophosphatase</fullName>
        <ecNumber evidence="7">3.6.1.1</ecNumber>
    </recommendedName>
    <alternativeName>
        <fullName evidence="7">Pyrophosphate phospho-hydrolase</fullName>
        <shortName evidence="7">PPase</shortName>
    </alternativeName>
</protein>
<evidence type="ECO:0000256" key="4">
    <source>
        <dbReference type="ARBA" id="ARBA00022801"/>
    </source>
</evidence>
<keyword evidence="2 7" id="KW-0963">Cytoplasm</keyword>
<comment type="function">
    <text evidence="7">Catalyzes the hydrolysis of inorganic pyrophosphate (PPi) forming two phosphate ions.</text>
</comment>
<evidence type="ECO:0000256" key="3">
    <source>
        <dbReference type="ARBA" id="ARBA00022723"/>
    </source>
</evidence>
<dbReference type="Gene3D" id="3.90.80.10">
    <property type="entry name" value="Inorganic pyrophosphatase"/>
    <property type="match status" value="1"/>
</dbReference>
<dbReference type="GO" id="GO:0006796">
    <property type="term" value="P:phosphate-containing compound metabolic process"/>
    <property type="evidence" value="ECO:0007669"/>
    <property type="project" value="InterPro"/>
</dbReference>
<feature type="binding site" evidence="7">
    <location>
        <position position="45"/>
    </location>
    <ligand>
        <name>substrate</name>
    </ligand>
</feature>
<dbReference type="CDD" id="cd00412">
    <property type="entry name" value="pyrophosphatase"/>
    <property type="match status" value="1"/>
</dbReference>
<dbReference type="PROSITE" id="PS00387">
    <property type="entry name" value="PPASE"/>
    <property type="match status" value="1"/>
</dbReference>
<accession>A0A2A9HBA3</accession>
<evidence type="ECO:0000256" key="6">
    <source>
        <dbReference type="ARBA" id="ARBA00047820"/>
    </source>
</evidence>
<sequence>MHPWHDIAVDPDRIESELPVVIEIPAGSKNKYELEKKSGILKLDRVLSSSVRYPANYGFIPRSFCDDGDPLDVLVLGQEPVVPMTLVYVRPVGVMHMRDSGKADEKILAVHAHDPAFNHIRKLEDVPPHLVAEIQRFFIDYKVLEEKEVVVDPFEGRERALEVIRTALSDYWKMRANER</sequence>
<evidence type="ECO:0000256" key="2">
    <source>
        <dbReference type="ARBA" id="ARBA00022490"/>
    </source>
</evidence>
<dbReference type="GO" id="GO:0005737">
    <property type="term" value="C:cytoplasm"/>
    <property type="evidence" value="ECO:0007669"/>
    <property type="project" value="UniProtKB-SubCell"/>
</dbReference>
<evidence type="ECO:0000256" key="5">
    <source>
        <dbReference type="ARBA" id="ARBA00022842"/>
    </source>
</evidence>
<dbReference type="Proteomes" id="UP000223071">
    <property type="component" value="Unassembled WGS sequence"/>
</dbReference>
<keyword evidence="4 7" id="KW-0378">Hydrolase</keyword>
<dbReference type="AlphaFoldDB" id="A0A2A9HBA3"/>
<feature type="binding site" evidence="7">
    <location>
        <position position="31"/>
    </location>
    <ligand>
        <name>substrate</name>
    </ligand>
</feature>
<dbReference type="InterPro" id="IPR008162">
    <property type="entry name" value="Pyrophosphatase"/>
</dbReference>
<keyword evidence="5 7" id="KW-0460">Magnesium</keyword>
<comment type="cofactor">
    <cofactor evidence="1 7">
        <name>Mg(2+)</name>
        <dbReference type="ChEBI" id="CHEBI:18420"/>
    </cofactor>
</comment>